<dbReference type="GO" id="GO:0008556">
    <property type="term" value="F:P-type potassium transmembrane transporter activity"/>
    <property type="evidence" value="ECO:0007669"/>
    <property type="project" value="InterPro"/>
</dbReference>
<keyword evidence="1" id="KW-1133">Transmembrane helix</keyword>
<evidence type="ECO:0000256" key="1">
    <source>
        <dbReference type="SAM" id="Phobius"/>
    </source>
</evidence>
<dbReference type="InterPro" id="IPR011726">
    <property type="entry name" value="KdpF"/>
</dbReference>
<dbReference type="GO" id="GO:0005886">
    <property type="term" value="C:plasma membrane"/>
    <property type="evidence" value="ECO:0007669"/>
    <property type="project" value="InterPro"/>
</dbReference>
<evidence type="ECO:0000313" key="2">
    <source>
        <dbReference type="EMBL" id="KFB70572.1"/>
    </source>
</evidence>
<evidence type="ECO:0000313" key="3">
    <source>
        <dbReference type="Proteomes" id="UP000020077"/>
    </source>
</evidence>
<dbReference type="Proteomes" id="UP000020077">
    <property type="component" value="Unassembled WGS sequence"/>
</dbReference>
<accession>A0A080LR14</accession>
<dbReference type="AlphaFoldDB" id="A0A080LR14"/>
<feature type="transmembrane region" description="Helical" evidence="1">
    <location>
        <begin position="6"/>
        <end position="25"/>
    </location>
</feature>
<proteinExistence type="predicted"/>
<dbReference type="Pfam" id="PF09604">
    <property type="entry name" value="Potass_KdpF"/>
    <property type="match status" value="1"/>
</dbReference>
<comment type="caution">
    <text evidence="2">The sequence shown here is derived from an EMBL/GenBank/DDBJ whole genome shotgun (WGS) entry which is preliminary data.</text>
</comment>
<dbReference type="NCBIfam" id="TIGR02115">
    <property type="entry name" value="potass_kdpF"/>
    <property type="match status" value="1"/>
</dbReference>
<organism evidence="2 3">
    <name type="scientific">Candidatus Accumulibacter phosphatis</name>
    <dbReference type="NCBI Taxonomy" id="327160"/>
    <lineage>
        <taxon>Bacteria</taxon>
        <taxon>Pseudomonadati</taxon>
        <taxon>Pseudomonadota</taxon>
        <taxon>Betaproteobacteria</taxon>
        <taxon>Candidatus Accumulibacter</taxon>
    </lineage>
</organism>
<gene>
    <name evidence="2" type="ORF">AW09_004336</name>
</gene>
<keyword evidence="1" id="KW-0812">Transmembrane</keyword>
<protein>
    <submittedName>
        <fullName evidence="2">K+-transporting ATPase, F subunit</fullName>
    </submittedName>
</protein>
<reference evidence="2 3" key="1">
    <citation type="submission" date="2014-02" db="EMBL/GenBank/DDBJ databases">
        <title>Expanding our view of genomic diversity in Candidatus Accumulibacter clades.</title>
        <authorList>
            <person name="Skennerton C.T."/>
            <person name="Barr J.J."/>
            <person name="Slater F.R."/>
            <person name="Bond P.L."/>
            <person name="Tyson G.W."/>
        </authorList>
    </citation>
    <scope>NUCLEOTIDE SEQUENCE [LARGE SCALE GENOMIC DNA]</scope>
    <source>
        <strain evidence="3">BA-91</strain>
    </source>
</reference>
<sequence length="30" mass="3149">MNLLTLLAGLAAAGLLIYLIAALLFPEDFS</sequence>
<dbReference type="EMBL" id="JDVG02000681">
    <property type="protein sequence ID" value="KFB70572.1"/>
    <property type="molecule type" value="Genomic_DNA"/>
</dbReference>
<name>A0A080LR14_9PROT</name>
<keyword evidence="1" id="KW-0472">Membrane</keyword>